<reference evidence="3" key="1">
    <citation type="submission" date="2022-09" db="EMBL/GenBank/DDBJ databases">
        <title>Novosphingobium sp. Nov., a polycyclic aromatic hydrocarbon-degrading bacterium isolated form mangrove sediments in HongKong.</title>
        <authorList>
            <person name="Hu Z."/>
        </authorList>
    </citation>
    <scope>NUCLEOTIDE SEQUENCE</scope>
    <source>
        <strain evidence="3">HK4-1</strain>
    </source>
</reference>
<evidence type="ECO:0000256" key="2">
    <source>
        <dbReference type="SAM" id="SignalP"/>
    </source>
</evidence>
<feature type="signal peptide" evidence="2">
    <location>
        <begin position="1"/>
        <end position="27"/>
    </location>
</feature>
<protein>
    <submittedName>
        <fullName evidence="3">Uncharacterized protein</fullName>
    </submittedName>
</protein>
<evidence type="ECO:0000256" key="1">
    <source>
        <dbReference type="SAM" id="Phobius"/>
    </source>
</evidence>
<keyword evidence="1" id="KW-0472">Membrane</keyword>
<feature type="chain" id="PRO_5045408576" evidence="2">
    <location>
        <begin position="28"/>
        <end position="171"/>
    </location>
</feature>
<feature type="transmembrane region" description="Helical" evidence="1">
    <location>
        <begin position="37"/>
        <end position="56"/>
    </location>
</feature>
<sequence length="171" mass="18330">MQALTKTLIGTVAAGAMAASAATPALARDRDGGIDAGTVIAGALVVGGIAAIAASAGNKDRDDYRYDARWDRDGRYGSYDYRRGISRRDAVDRCVAAATRTANRYAYGGRARVTDIRDVDRKNYGYKVEGRIAVNGVNHAWRGGYDTGKFACKVDHRGHVADLDFKGIRGL</sequence>
<keyword evidence="2" id="KW-0732">Signal</keyword>
<accession>A0ABT2I6F8</accession>
<keyword evidence="1" id="KW-0812">Transmembrane</keyword>
<dbReference type="RefSeq" id="WP_260046190.1">
    <property type="nucleotide sequence ID" value="NZ_JANZXA010000007.1"/>
</dbReference>
<evidence type="ECO:0000313" key="4">
    <source>
        <dbReference type="Proteomes" id="UP001165583"/>
    </source>
</evidence>
<gene>
    <name evidence="3" type="ORF">NZK81_11290</name>
</gene>
<dbReference type="Proteomes" id="UP001165583">
    <property type="component" value="Unassembled WGS sequence"/>
</dbReference>
<dbReference type="EMBL" id="JANZXA010000007">
    <property type="protein sequence ID" value="MCT2400137.1"/>
    <property type="molecule type" value="Genomic_DNA"/>
</dbReference>
<keyword evidence="4" id="KW-1185">Reference proteome</keyword>
<comment type="caution">
    <text evidence="3">The sequence shown here is derived from an EMBL/GenBank/DDBJ whole genome shotgun (WGS) entry which is preliminary data.</text>
</comment>
<organism evidence="3 4">
    <name type="scientific">Novosphingobium mangrovi</name>
    <name type="common">ex Huang et al. 2023</name>
    <dbReference type="NCBI Taxonomy" id="2976432"/>
    <lineage>
        <taxon>Bacteria</taxon>
        <taxon>Pseudomonadati</taxon>
        <taxon>Pseudomonadota</taxon>
        <taxon>Alphaproteobacteria</taxon>
        <taxon>Sphingomonadales</taxon>
        <taxon>Sphingomonadaceae</taxon>
        <taxon>Novosphingobium</taxon>
    </lineage>
</organism>
<keyword evidence="1" id="KW-1133">Transmembrane helix</keyword>
<evidence type="ECO:0000313" key="3">
    <source>
        <dbReference type="EMBL" id="MCT2400137.1"/>
    </source>
</evidence>
<name>A0ABT2I6F8_9SPHN</name>
<proteinExistence type="predicted"/>